<dbReference type="AlphaFoldDB" id="A0A144VNT4"/>
<dbReference type="RefSeq" id="WP_063145821.1">
    <property type="nucleotide sequence ID" value="NZ_FJXR01000069.1"/>
</dbReference>
<feature type="chain" id="PRO_5009814470" evidence="1">
    <location>
        <begin position="19"/>
        <end position="69"/>
    </location>
</feature>
<proteinExistence type="predicted"/>
<reference evidence="2 3" key="1">
    <citation type="submission" date="2016-03" db="EMBL/GenBank/DDBJ databases">
        <authorList>
            <consortium name="Pathogen Informatics"/>
        </authorList>
    </citation>
    <scope>NUCLEOTIDE SEQUENCE [LARGE SCALE GENOMIC DNA]</scope>
    <source>
        <strain evidence="3">e1252</strain>
    </source>
</reference>
<accession>A0A144VNT4</accession>
<dbReference type="EMBL" id="FJXR01000069">
    <property type="protein sequence ID" value="CZW52911.1"/>
    <property type="molecule type" value="Genomic_DNA"/>
</dbReference>
<keyword evidence="1" id="KW-0732">Signal</keyword>
<feature type="signal peptide" evidence="1">
    <location>
        <begin position="1"/>
        <end position="18"/>
    </location>
</feature>
<gene>
    <name evidence="2" type="ORF">SAMEA2273318_05010</name>
</gene>
<dbReference type="Proteomes" id="UP000076008">
    <property type="component" value="Unassembled WGS sequence"/>
</dbReference>
<sequence length="69" mass="7917">MKKVLLFALMLLPLAAQAGKITMSNPDEQELKGGKKLCTYENSIYLFTLVTRWQSSPYSRTFQTEDNEK</sequence>
<evidence type="ECO:0000313" key="3">
    <source>
        <dbReference type="Proteomes" id="UP000076008"/>
    </source>
</evidence>
<name>A0A144VNT4_ENTCL</name>
<protein>
    <submittedName>
        <fullName evidence="2">Uncharacterized protein</fullName>
    </submittedName>
</protein>
<organism evidence="2 3">
    <name type="scientific">Enterobacter cloacae</name>
    <dbReference type="NCBI Taxonomy" id="550"/>
    <lineage>
        <taxon>Bacteria</taxon>
        <taxon>Pseudomonadati</taxon>
        <taxon>Pseudomonadota</taxon>
        <taxon>Gammaproteobacteria</taxon>
        <taxon>Enterobacterales</taxon>
        <taxon>Enterobacteriaceae</taxon>
        <taxon>Enterobacter</taxon>
        <taxon>Enterobacter cloacae complex</taxon>
    </lineage>
</organism>
<evidence type="ECO:0000256" key="1">
    <source>
        <dbReference type="SAM" id="SignalP"/>
    </source>
</evidence>
<evidence type="ECO:0000313" key="2">
    <source>
        <dbReference type="EMBL" id="CZW52911.1"/>
    </source>
</evidence>